<dbReference type="RefSeq" id="XP_060450709.1">
    <property type="nucleotide sequence ID" value="XM_060589515.1"/>
</dbReference>
<protein>
    <submittedName>
        <fullName evidence="2">Uncharacterized protein</fullName>
    </submittedName>
</protein>
<gene>
    <name evidence="2" type="ORF">BDP81DRAFT_416258</name>
</gene>
<evidence type="ECO:0000256" key="1">
    <source>
        <dbReference type="SAM" id="Phobius"/>
    </source>
</evidence>
<organism evidence="2 3">
    <name type="scientific">Colletotrichum phormii</name>
    <dbReference type="NCBI Taxonomy" id="359342"/>
    <lineage>
        <taxon>Eukaryota</taxon>
        <taxon>Fungi</taxon>
        <taxon>Dikarya</taxon>
        <taxon>Ascomycota</taxon>
        <taxon>Pezizomycotina</taxon>
        <taxon>Sordariomycetes</taxon>
        <taxon>Hypocreomycetidae</taxon>
        <taxon>Glomerellales</taxon>
        <taxon>Glomerellaceae</taxon>
        <taxon>Colletotrichum</taxon>
        <taxon>Colletotrichum acutatum species complex</taxon>
    </lineage>
</organism>
<name>A0AAJ0A1D0_9PEZI</name>
<keyword evidence="1" id="KW-1133">Transmembrane helix</keyword>
<dbReference type="Proteomes" id="UP001243989">
    <property type="component" value="Unassembled WGS sequence"/>
</dbReference>
<comment type="caution">
    <text evidence="2">The sequence shown here is derived from an EMBL/GenBank/DDBJ whole genome shotgun (WGS) entry which is preliminary data.</text>
</comment>
<accession>A0AAJ0A1D0</accession>
<keyword evidence="1" id="KW-0812">Transmembrane</keyword>
<sequence length="114" mass="12314">MGLTCSQVVVCLDCWVWLFGSLMLMMRGGKMMVGGVGGWFICFLGGSIQECDFGGDQVCQMAYVGRLCDLGMSSSRGGRFVNRQGVLRDQGPGRGMMSGSRGSTFLCVCVWSRV</sequence>
<reference evidence="2" key="1">
    <citation type="submission" date="2021-06" db="EMBL/GenBank/DDBJ databases">
        <title>Comparative genomics, transcriptomics and evolutionary studies reveal genomic signatures of adaptation to plant cell wall in hemibiotrophic fungi.</title>
        <authorList>
            <consortium name="DOE Joint Genome Institute"/>
            <person name="Baroncelli R."/>
            <person name="Diaz J.F."/>
            <person name="Benocci T."/>
            <person name="Peng M."/>
            <person name="Battaglia E."/>
            <person name="Haridas S."/>
            <person name="Andreopoulos W."/>
            <person name="Labutti K."/>
            <person name="Pangilinan J."/>
            <person name="Floch G.L."/>
            <person name="Makela M.R."/>
            <person name="Henrissat B."/>
            <person name="Grigoriev I.V."/>
            <person name="Crouch J.A."/>
            <person name="De Vries R.P."/>
            <person name="Sukno S.A."/>
            <person name="Thon M.R."/>
        </authorList>
    </citation>
    <scope>NUCLEOTIDE SEQUENCE</scope>
    <source>
        <strain evidence="2">CBS 102054</strain>
    </source>
</reference>
<dbReference type="AlphaFoldDB" id="A0AAJ0A1D0"/>
<evidence type="ECO:0000313" key="3">
    <source>
        <dbReference type="Proteomes" id="UP001243989"/>
    </source>
</evidence>
<keyword evidence="1" id="KW-0472">Membrane</keyword>
<feature type="transmembrane region" description="Helical" evidence="1">
    <location>
        <begin position="6"/>
        <end position="25"/>
    </location>
</feature>
<evidence type="ECO:0000313" key="2">
    <source>
        <dbReference type="EMBL" id="KAK1654665.1"/>
    </source>
</evidence>
<dbReference type="EMBL" id="JAHMHQ010000002">
    <property type="protein sequence ID" value="KAK1654665.1"/>
    <property type="molecule type" value="Genomic_DNA"/>
</dbReference>
<proteinExistence type="predicted"/>
<keyword evidence="3" id="KW-1185">Reference proteome</keyword>
<dbReference type="GeneID" id="85474377"/>